<evidence type="ECO:0000259" key="4">
    <source>
        <dbReference type="Pfam" id="PF18120"/>
    </source>
</evidence>
<name>A0A6A5XPQ4_9PLEO</name>
<dbReference type="Pfam" id="PF02449">
    <property type="entry name" value="Glyco_hydro_42"/>
    <property type="match status" value="1"/>
</dbReference>
<evidence type="ECO:0000313" key="5">
    <source>
        <dbReference type="EMBL" id="KAF2014324.1"/>
    </source>
</evidence>
<keyword evidence="2" id="KW-0326">Glycosidase</keyword>
<dbReference type="GO" id="GO:0004565">
    <property type="term" value="F:beta-galactosidase activity"/>
    <property type="evidence" value="ECO:0007669"/>
    <property type="project" value="InterPro"/>
</dbReference>
<evidence type="ECO:0000256" key="2">
    <source>
        <dbReference type="ARBA" id="ARBA00023295"/>
    </source>
</evidence>
<dbReference type="SUPFAM" id="SSF51445">
    <property type="entry name" value="(Trans)glycosidases"/>
    <property type="match status" value="1"/>
</dbReference>
<sequence length="577" mass="64428">MAESNNGGDKLFIEHPRLIKHGSRWELLVDGRPYLILGGELQNSSMSSARYMDTVWENIAKLGVNTVLGPVSWEDVEPEEGRFDFTELDAVLASARAHGFRIVLIWFGSFKNGMSSYTPSWVKTNPQRFPRMETRNSEGDLEISSVISILHDECVQADAKAFARLMQHLKTTDIERTVIMVQVENEVGLLGDSRDRSQKAEHVFGSPVPKALLEFLRNAWPSLRPELKSKLSKFERSTDNFIHDISDTRAWKDTFGESIYTDEIFMAYHYTLYVEKVTAAGRQAYDIPLFTNVWLPKPGSTSSNDGIVSGGGKPGEYPSGGAVSRVLDIWHAFAPTLDFISPDIYIPDYSGICSVYCHGGQALFIPEQHRDEYDARRIWEALGRFGAIGASPFGIDTLDVETAGLRAHYELLNSVSSHIMKARLEPDSITGFFFDEIDANGTDPTPPLIRTLGSYELRISRASVFGQKGPGCGIVIALDQDRFLLIGAGYNIEFKSRVPSSIFTGILRFDEKSVVDEMGTLRTERRFNGDETRSGKWVNMPNKNPDLGGWIPISIPARTMIAEVVVYTLTEENLGSR</sequence>
<dbReference type="GO" id="GO:0005975">
    <property type="term" value="P:carbohydrate metabolic process"/>
    <property type="evidence" value="ECO:0007669"/>
    <property type="project" value="InterPro"/>
</dbReference>
<dbReference type="GeneID" id="54290596"/>
<dbReference type="OrthoDB" id="1657402at2759"/>
<evidence type="ECO:0000313" key="6">
    <source>
        <dbReference type="Proteomes" id="UP000799778"/>
    </source>
</evidence>
<dbReference type="InterPro" id="IPR040719">
    <property type="entry name" value="DUF5597"/>
</dbReference>
<dbReference type="Gene3D" id="2.60.220.20">
    <property type="entry name" value="putative beta-Galactosidase from caulobacter crescentus"/>
    <property type="match status" value="1"/>
</dbReference>
<dbReference type="FunFam" id="3.20.20.80:FF:000135">
    <property type="entry name" value="Beta-galactosidase, putative, bgl35A"/>
    <property type="match status" value="1"/>
</dbReference>
<dbReference type="Proteomes" id="UP000799778">
    <property type="component" value="Unassembled WGS sequence"/>
</dbReference>
<dbReference type="Pfam" id="PF18120">
    <property type="entry name" value="DUF5597"/>
    <property type="match status" value="1"/>
</dbReference>
<organism evidence="5 6">
    <name type="scientific">Aaosphaeria arxii CBS 175.79</name>
    <dbReference type="NCBI Taxonomy" id="1450172"/>
    <lineage>
        <taxon>Eukaryota</taxon>
        <taxon>Fungi</taxon>
        <taxon>Dikarya</taxon>
        <taxon>Ascomycota</taxon>
        <taxon>Pezizomycotina</taxon>
        <taxon>Dothideomycetes</taxon>
        <taxon>Pleosporomycetidae</taxon>
        <taxon>Pleosporales</taxon>
        <taxon>Pleosporales incertae sedis</taxon>
        <taxon>Aaosphaeria</taxon>
    </lineage>
</organism>
<keyword evidence="1 5" id="KW-0378">Hydrolase</keyword>
<feature type="domain" description="Glycoside hydrolase family 42 N-terminal" evidence="3">
    <location>
        <begin position="55"/>
        <end position="204"/>
    </location>
</feature>
<evidence type="ECO:0000256" key="1">
    <source>
        <dbReference type="ARBA" id="ARBA00022801"/>
    </source>
</evidence>
<protein>
    <submittedName>
        <fullName evidence="5">Glycoside hydrolase family 35 protein</fullName>
    </submittedName>
</protein>
<feature type="domain" description="DUF5597" evidence="4">
    <location>
        <begin position="405"/>
        <end position="538"/>
    </location>
</feature>
<dbReference type="AlphaFoldDB" id="A0A6A5XPQ4"/>
<keyword evidence="6" id="KW-1185">Reference proteome</keyword>
<reference evidence="5" key="1">
    <citation type="journal article" date="2020" name="Stud. Mycol.">
        <title>101 Dothideomycetes genomes: a test case for predicting lifestyles and emergence of pathogens.</title>
        <authorList>
            <person name="Haridas S."/>
            <person name="Albert R."/>
            <person name="Binder M."/>
            <person name="Bloem J."/>
            <person name="Labutti K."/>
            <person name="Salamov A."/>
            <person name="Andreopoulos B."/>
            <person name="Baker S."/>
            <person name="Barry K."/>
            <person name="Bills G."/>
            <person name="Bluhm B."/>
            <person name="Cannon C."/>
            <person name="Castanera R."/>
            <person name="Culley D."/>
            <person name="Daum C."/>
            <person name="Ezra D."/>
            <person name="Gonzalez J."/>
            <person name="Henrissat B."/>
            <person name="Kuo A."/>
            <person name="Liang C."/>
            <person name="Lipzen A."/>
            <person name="Lutzoni F."/>
            <person name="Magnuson J."/>
            <person name="Mondo S."/>
            <person name="Nolan M."/>
            <person name="Ohm R."/>
            <person name="Pangilinan J."/>
            <person name="Park H.-J."/>
            <person name="Ramirez L."/>
            <person name="Alfaro M."/>
            <person name="Sun H."/>
            <person name="Tritt A."/>
            <person name="Yoshinaga Y."/>
            <person name="Zwiers L.-H."/>
            <person name="Turgeon B."/>
            <person name="Goodwin S."/>
            <person name="Spatafora J."/>
            <person name="Crous P."/>
            <person name="Grigoriev I."/>
        </authorList>
    </citation>
    <scope>NUCLEOTIDE SEQUENCE</scope>
    <source>
        <strain evidence="5">CBS 175.79</strain>
    </source>
</reference>
<dbReference type="Gene3D" id="3.20.20.80">
    <property type="entry name" value="Glycosidases"/>
    <property type="match status" value="1"/>
</dbReference>
<dbReference type="EMBL" id="ML978070">
    <property type="protein sequence ID" value="KAF2014324.1"/>
    <property type="molecule type" value="Genomic_DNA"/>
</dbReference>
<evidence type="ECO:0000259" key="3">
    <source>
        <dbReference type="Pfam" id="PF02449"/>
    </source>
</evidence>
<dbReference type="RefSeq" id="XP_033382663.1">
    <property type="nucleotide sequence ID" value="XM_033533199.1"/>
</dbReference>
<dbReference type="InterPro" id="IPR013529">
    <property type="entry name" value="Glyco_hydro_42_N"/>
</dbReference>
<dbReference type="GO" id="GO:0009341">
    <property type="term" value="C:beta-galactosidase complex"/>
    <property type="evidence" value="ECO:0007669"/>
    <property type="project" value="InterPro"/>
</dbReference>
<dbReference type="InterPro" id="IPR017853">
    <property type="entry name" value="GH"/>
</dbReference>
<proteinExistence type="predicted"/>
<accession>A0A6A5XPQ4</accession>
<gene>
    <name evidence="5" type="ORF">BU24DRAFT_481773</name>
</gene>